<dbReference type="AlphaFoldDB" id="A0AAJ2QXV8"/>
<dbReference type="SUPFAM" id="SSF69279">
    <property type="entry name" value="Phage tail proteins"/>
    <property type="match status" value="1"/>
</dbReference>
<accession>A0AAJ2QXV8</accession>
<sequence length="138" mass="15917">MRYIDGIVTRLGMQGQVHRGHACKARLSPWLWLVVRRSDFCILQNQTVPDIIEQVLGVYGHPLRKKLTRGNRSGYRCVQYNESDFDLVPRWMQHEGIYFFFEHASHGALPGDESIPFYPPEKAGAGDPQNIHARQLEQ</sequence>
<dbReference type="Gene3D" id="3.55.50.10">
    <property type="entry name" value="Baseplate protein-like domains"/>
    <property type="match status" value="1"/>
</dbReference>
<evidence type="ECO:0000313" key="2">
    <source>
        <dbReference type="EMBL" id="MDX4954124.1"/>
    </source>
</evidence>
<comment type="caution">
    <text evidence="2">The sequence shown here is derived from an EMBL/GenBank/DDBJ whole genome shotgun (WGS) entry which is preliminary data.</text>
</comment>
<dbReference type="Pfam" id="PF05954">
    <property type="entry name" value="Phage_GPD"/>
    <property type="match status" value="1"/>
</dbReference>
<name>A0AAJ2QXV8_DELAC</name>
<dbReference type="Gene3D" id="2.30.110.50">
    <property type="match status" value="1"/>
</dbReference>
<protein>
    <submittedName>
        <fullName evidence="2">Phage late control D family protein</fullName>
    </submittedName>
</protein>
<evidence type="ECO:0000256" key="1">
    <source>
        <dbReference type="SAM" id="MobiDB-lite"/>
    </source>
</evidence>
<dbReference type="RefSeq" id="WP_319073592.1">
    <property type="nucleotide sequence ID" value="NZ_JAWWMZ010000004.1"/>
</dbReference>
<dbReference type="EMBL" id="JAWWMZ010000004">
    <property type="protein sequence ID" value="MDX4954124.1"/>
    <property type="molecule type" value="Genomic_DNA"/>
</dbReference>
<dbReference type="Proteomes" id="UP001287445">
    <property type="component" value="Unassembled WGS sequence"/>
</dbReference>
<proteinExistence type="predicted"/>
<gene>
    <name evidence="2" type="ORF">SGN30_11965</name>
</gene>
<evidence type="ECO:0000313" key="3">
    <source>
        <dbReference type="Proteomes" id="UP001287445"/>
    </source>
</evidence>
<organism evidence="2 3">
    <name type="scientific">Delftia acidovorans</name>
    <name type="common">Pseudomonas acidovorans</name>
    <name type="synonym">Comamonas acidovorans</name>
    <dbReference type="NCBI Taxonomy" id="80866"/>
    <lineage>
        <taxon>Bacteria</taxon>
        <taxon>Pseudomonadati</taxon>
        <taxon>Pseudomonadota</taxon>
        <taxon>Betaproteobacteria</taxon>
        <taxon>Burkholderiales</taxon>
        <taxon>Comamonadaceae</taxon>
        <taxon>Delftia</taxon>
    </lineage>
</organism>
<reference evidence="2" key="1">
    <citation type="submission" date="2023-11" db="EMBL/GenBank/DDBJ databases">
        <title>Identification and selenium tolerance of Delftia acidovorans R3-25.</title>
        <authorList>
            <person name="Zhang S."/>
            <person name="Liu Y."/>
            <person name="Guo Y."/>
        </authorList>
    </citation>
    <scope>NUCLEOTIDE SEQUENCE</scope>
    <source>
        <strain evidence="2">R3-25</strain>
    </source>
</reference>
<feature type="region of interest" description="Disordered" evidence="1">
    <location>
        <begin position="116"/>
        <end position="138"/>
    </location>
</feature>